<dbReference type="Proteomes" id="UP000306584">
    <property type="component" value="Unassembled WGS sequence"/>
</dbReference>
<accession>A0A4S9JDY7</accession>
<dbReference type="InterPro" id="IPR038781">
    <property type="entry name" value="C365.16-ike"/>
</dbReference>
<evidence type="ECO:0000313" key="1">
    <source>
        <dbReference type="EMBL" id="THX99258.1"/>
    </source>
</evidence>
<name>A0A4S9JDY7_AURPU</name>
<dbReference type="GO" id="GO:0005739">
    <property type="term" value="C:mitochondrion"/>
    <property type="evidence" value="ECO:0007669"/>
    <property type="project" value="TreeGrafter"/>
</dbReference>
<reference evidence="1 2" key="1">
    <citation type="submission" date="2018-10" db="EMBL/GenBank/DDBJ databases">
        <title>Fifty Aureobasidium pullulans genomes reveal a recombining polyextremotolerant generalist.</title>
        <authorList>
            <person name="Gostincar C."/>
            <person name="Turk M."/>
            <person name="Zajc J."/>
            <person name="Gunde-Cimerman N."/>
        </authorList>
    </citation>
    <scope>NUCLEOTIDE SEQUENCE [LARGE SCALE GENOMIC DNA]</scope>
    <source>
        <strain evidence="1 2">EXF-6604</strain>
    </source>
</reference>
<comment type="caution">
    <text evidence="1">The sequence shown here is derived from an EMBL/GenBank/DDBJ whole genome shotgun (WGS) entry which is preliminary data.</text>
</comment>
<dbReference type="AlphaFoldDB" id="A0A4S9JDY7"/>
<dbReference type="PANTHER" id="PTHR37845:SF1">
    <property type="entry name" value="SEQUENCE ORPHAN"/>
    <property type="match status" value="1"/>
</dbReference>
<dbReference type="PANTHER" id="PTHR37845">
    <property type="entry name" value="SEQUENCE ORPHAN"/>
    <property type="match status" value="1"/>
</dbReference>
<proteinExistence type="predicted"/>
<dbReference type="EMBL" id="QZBD01001146">
    <property type="protein sequence ID" value="THX99258.1"/>
    <property type="molecule type" value="Genomic_DNA"/>
</dbReference>
<sequence length="172" mass="18662">MVFTNAILVNVPLGLRKDIRVAQLFGDKDKSVGSLTMNEANLSKVTIPTVPTIGFSRYASTTSLARDALTIFGSFIVFPRVAAAVPNDSTLSSNHSAITSCCLPPHMLGTDLVARPSRIAYSARIKQVRYGLVPIALVRAARMLLAYGLGYILNGELKEKFNEKLADDHEQP</sequence>
<organism evidence="1 2">
    <name type="scientific">Aureobasidium pullulans</name>
    <name type="common">Black yeast</name>
    <name type="synonym">Pullularia pullulans</name>
    <dbReference type="NCBI Taxonomy" id="5580"/>
    <lineage>
        <taxon>Eukaryota</taxon>
        <taxon>Fungi</taxon>
        <taxon>Dikarya</taxon>
        <taxon>Ascomycota</taxon>
        <taxon>Pezizomycotina</taxon>
        <taxon>Dothideomycetes</taxon>
        <taxon>Dothideomycetidae</taxon>
        <taxon>Dothideales</taxon>
        <taxon>Saccotheciaceae</taxon>
        <taxon>Aureobasidium</taxon>
    </lineage>
</organism>
<evidence type="ECO:0000313" key="2">
    <source>
        <dbReference type="Proteomes" id="UP000306584"/>
    </source>
</evidence>
<protein>
    <submittedName>
        <fullName evidence="1">Uncharacterized protein</fullName>
    </submittedName>
</protein>
<gene>
    <name evidence="1" type="ORF">D6D01_10442</name>
</gene>